<reference evidence="2 3" key="1">
    <citation type="submission" date="2019-08" db="EMBL/GenBank/DDBJ databases">
        <authorList>
            <person name="Peeters C."/>
        </authorList>
    </citation>
    <scope>NUCLEOTIDE SEQUENCE [LARGE SCALE GENOMIC DNA]</scope>
    <source>
        <strain evidence="2 3">LMG 31112</strain>
    </source>
</reference>
<proteinExistence type="predicted"/>
<keyword evidence="3" id="KW-1185">Reference proteome</keyword>
<feature type="compositionally biased region" description="Basic and acidic residues" evidence="1">
    <location>
        <begin position="54"/>
        <end position="65"/>
    </location>
</feature>
<accession>A0A5E4UST2</accession>
<organism evidence="2 3">
    <name type="scientific">Pandoraea horticolens</name>
    <dbReference type="NCBI Taxonomy" id="2508298"/>
    <lineage>
        <taxon>Bacteria</taxon>
        <taxon>Pseudomonadati</taxon>
        <taxon>Pseudomonadota</taxon>
        <taxon>Betaproteobacteria</taxon>
        <taxon>Burkholderiales</taxon>
        <taxon>Burkholderiaceae</taxon>
        <taxon>Pandoraea</taxon>
    </lineage>
</organism>
<name>A0A5E4UST2_9BURK</name>
<evidence type="ECO:0000313" key="2">
    <source>
        <dbReference type="EMBL" id="VVE03022.1"/>
    </source>
</evidence>
<evidence type="ECO:0000313" key="3">
    <source>
        <dbReference type="Proteomes" id="UP000343317"/>
    </source>
</evidence>
<sequence length="65" mass="7234">MNFALQSDFRWFLALPPIGWFVALGLYVRAAQEECSDVGAATVRQAGRGRTKHLPSEHSTLRTTT</sequence>
<evidence type="ECO:0000256" key="1">
    <source>
        <dbReference type="SAM" id="MobiDB-lite"/>
    </source>
</evidence>
<feature type="region of interest" description="Disordered" evidence="1">
    <location>
        <begin position="46"/>
        <end position="65"/>
    </location>
</feature>
<dbReference type="EMBL" id="CABPSM010000005">
    <property type="protein sequence ID" value="VVE03022.1"/>
    <property type="molecule type" value="Genomic_DNA"/>
</dbReference>
<protein>
    <submittedName>
        <fullName evidence="2">Uncharacterized protein</fullName>
    </submittedName>
</protein>
<gene>
    <name evidence="2" type="ORF">PHO31112_02235</name>
</gene>
<dbReference type="Proteomes" id="UP000343317">
    <property type="component" value="Unassembled WGS sequence"/>
</dbReference>
<dbReference type="AlphaFoldDB" id="A0A5E4UST2"/>